<dbReference type="InterPro" id="IPR023829">
    <property type="entry name" value="PGA_PgaD"/>
</dbReference>
<feature type="transmembrane region" description="Helical" evidence="1">
    <location>
        <begin position="34"/>
        <end position="56"/>
    </location>
</feature>
<dbReference type="OrthoDB" id="2084125at2"/>
<dbReference type="AlphaFoldDB" id="A0A1T4PT29"/>
<accession>A0A1T4PT29</accession>
<sequence>MFFKKMDNGSLPQKVDYNLDAHLITGKQTKKKKIIEWAVTILGWVIILGFLGYIAYGNIALHNGWEVRSFLFLNEDTIHQVNKYYYILFIILLISILVFIVWKNYNKKKYGSYHRREFRPAVGTDEIAEKFGLTKEQVVEMQTQRVTILEKNIIPKDMGIGNK</sequence>
<keyword evidence="1" id="KW-0812">Transmembrane</keyword>
<dbReference type="NCBIfam" id="TIGR03940">
    <property type="entry name" value="PGA_PgaD"/>
    <property type="match status" value="1"/>
</dbReference>
<evidence type="ECO:0000313" key="2">
    <source>
        <dbReference type="EMBL" id="SJZ94784.1"/>
    </source>
</evidence>
<protein>
    <submittedName>
        <fullName evidence="2">Poly-beta-1,6-N-acetyl-D-glucosamine biosynthesis protein PgaD</fullName>
    </submittedName>
</protein>
<dbReference type="RefSeq" id="WP_078787918.1">
    <property type="nucleotide sequence ID" value="NZ_FMTO01000013.1"/>
</dbReference>
<gene>
    <name evidence="2" type="ORF">SAMN02745110_02114</name>
</gene>
<reference evidence="2 3" key="1">
    <citation type="submission" date="2017-02" db="EMBL/GenBank/DDBJ databases">
        <authorList>
            <person name="Peterson S.W."/>
        </authorList>
    </citation>
    <scope>NUCLEOTIDE SEQUENCE [LARGE SCALE GENOMIC DNA]</scope>
    <source>
        <strain evidence="2 3">ATCC 17233</strain>
    </source>
</reference>
<keyword evidence="1" id="KW-1133">Transmembrane helix</keyword>
<keyword evidence="3" id="KW-1185">Reference proteome</keyword>
<dbReference type="Proteomes" id="UP000189857">
    <property type="component" value="Unassembled WGS sequence"/>
</dbReference>
<name>A0A1T4PT29_9FIRM</name>
<feature type="transmembrane region" description="Helical" evidence="1">
    <location>
        <begin position="84"/>
        <end position="102"/>
    </location>
</feature>
<keyword evidence="1" id="KW-0472">Membrane</keyword>
<organism evidence="2 3">
    <name type="scientific">Eubacterium ruminantium</name>
    <dbReference type="NCBI Taxonomy" id="42322"/>
    <lineage>
        <taxon>Bacteria</taxon>
        <taxon>Bacillati</taxon>
        <taxon>Bacillota</taxon>
        <taxon>Clostridia</taxon>
        <taxon>Eubacteriales</taxon>
        <taxon>Eubacteriaceae</taxon>
        <taxon>Eubacterium</taxon>
    </lineage>
</organism>
<proteinExistence type="predicted"/>
<evidence type="ECO:0000313" key="3">
    <source>
        <dbReference type="Proteomes" id="UP000189857"/>
    </source>
</evidence>
<dbReference type="EMBL" id="FUXA01000014">
    <property type="protein sequence ID" value="SJZ94784.1"/>
    <property type="molecule type" value="Genomic_DNA"/>
</dbReference>
<dbReference type="Pfam" id="PF13994">
    <property type="entry name" value="PgaD"/>
    <property type="match status" value="1"/>
</dbReference>
<dbReference type="GO" id="GO:0043709">
    <property type="term" value="P:cell adhesion involved in single-species biofilm formation"/>
    <property type="evidence" value="ECO:0007669"/>
    <property type="project" value="InterPro"/>
</dbReference>
<evidence type="ECO:0000256" key="1">
    <source>
        <dbReference type="SAM" id="Phobius"/>
    </source>
</evidence>